<dbReference type="InterPro" id="IPR001867">
    <property type="entry name" value="OmpR/PhoB-type_DNA-bd"/>
</dbReference>
<dbReference type="CDD" id="cd19938">
    <property type="entry name" value="REC_OmpR_BaeR-like"/>
    <property type="match status" value="1"/>
</dbReference>
<dbReference type="InterPro" id="IPR039420">
    <property type="entry name" value="WalR-like"/>
</dbReference>
<organism evidence="6 7">
    <name type="scientific">Geotalea uraniireducens</name>
    <dbReference type="NCBI Taxonomy" id="351604"/>
    <lineage>
        <taxon>Bacteria</taxon>
        <taxon>Pseudomonadati</taxon>
        <taxon>Thermodesulfobacteriota</taxon>
        <taxon>Desulfuromonadia</taxon>
        <taxon>Geobacterales</taxon>
        <taxon>Geobacteraceae</taxon>
        <taxon>Geotalea</taxon>
    </lineage>
</organism>
<keyword evidence="2" id="KW-0597">Phosphoprotein</keyword>
<dbReference type="Gene3D" id="3.40.50.2300">
    <property type="match status" value="1"/>
</dbReference>
<dbReference type="Gene3D" id="1.10.10.10">
    <property type="entry name" value="Winged helix-like DNA-binding domain superfamily/Winged helix DNA-binding domain"/>
    <property type="match status" value="1"/>
</dbReference>
<evidence type="ECO:0000256" key="1">
    <source>
        <dbReference type="ARBA" id="ARBA00023125"/>
    </source>
</evidence>
<feature type="modified residue" description="4-aspartylphosphate" evidence="2">
    <location>
        <position position="53"/>
    </location>
</feature>
<feature type="domain" description="OmpR/PhoB-type" evidence="5">
    <location>
        <begin position="123"/>
        <end position="222"/>
    </location>
</feature>
<accession>A0ABN6VX58</accession>
<name>A0ABN6VX58_9BACT</name>
<gene>
    <name evidence="6" type="ORF">GURASL_29170</name>
</gene>
<protein>
    <submittedName>
        <fullName evidence="6">DNA-binding response regulator</fullName>
    </submittedName>
</protein>
<dbReference type="InterPro" id="IPR011006">
    <property type="entry name" value="CheY-like_superfamily"/>
</dbReference>
<dbReference type="CDD" id="cd00383">
    <property type="entry name" value="trans_reg_C"/>
    <property type="match status" value="1"/>
</dbReference>
<dbReference type="PANTHER" id="PTHR48111:SF59">
    <property type="entry name" value="TRANSCRIPTIONAL REGULATORY PROTEIN BAER"/>
    <property type="match status" value="1"/>
</dbReference>
<keyword evidence="1 3" id="KW-0238">DNA-binding</keyword>
<dbReference type="SUPFAM" id="SSF46894">
    <property type="entry name" value="C-terminal effector domain of the bipartite response regulators"/>
    <property type="match status" value="1"/>
</dbReference>
<dbReference type="InterPro" id="IPR036388">
    <property type="entry name" value="WH-like_DNA-bd_sf"/>
</dbReference>
<dbReference type="SMART" id="SM00448">
    <property type="entry name" value="REC"/>
    <property type="match status" value="1"/>
</dbReference>
<proteinExistence type="predicted"/>
<dbReference type="Pfam" id="PF00486">
    <property type="entry name" value="Trans_reg_C"/>
    <property type="match status" value="1"/>
</dbReference>
<sequence>MNGKILIVEDEEKLATLLADYLRQVGFEPHWLANGSEVVSWVRDELPVLILLDLMLPGRDGLELCRELRTFSSVPIVMVTARIEEIDRLLGLELGADDYICKPFSPREVVARVKAVLRRSGGGETLQGAGIVLDESRYRATLHGHDLELTAVEFKLLQMLVAHPGRIFGRQQLMDRIYADQRIVCDRTIDSHIKKLRKKIAGVDPANELIHSVYGVGYKFEEVESC</sequence>
<dbReference type="RefSeq" id="WP_282000106.1">
    <property type="nucleotide sequence ID" value="NZ_AP027151.1"/>
</dbReference>
<evidence type="ECO:0000256" key="3">
    <source>
        <dbReference type="PROSITE-ProRule" id="PRU01091"/>
    </source>
</evidence>
<dbReference type="InterPro" id="IPR001789">
    <property type="entry name" value="Sig_transdc_resp-reg_receiver"/>
</dbReference>
<dbReference type="EMBL" id="AP027151">
    <property type="protein sequence ID" value="BDV43994.1"/>
    <property type="molecule type" value="Genomic_DNA"/>
</dbReference>
<evidence type="ECO:0000256" key="2">
    <source>
        <dbReference type="PROSITE-ProRule" id="PRU00169"/>
    </source>
</evidence>
<evidence type="ECO:0000313" key="6">
    <source>
        <dbReference type="EMBL" id="BDV43994.1"/>
    </source>
</evidence>
<dbReference type="SMART" id="SM00862">
    <property type="entry name" value="Trans_reg_C"/>
    <property type="match status" value="1"/>
</dbReference>
<reference evidence="6 7" key="1">
    <citation type="submission" date="2022-12" db="EMBL/GenBank/DDBJ databases">
        <title>Polyphasic characterization of Geotalea uranireducens NIT-SL11 newly isolated from a complex of sewage sludge and microbially reduced graphene oxide.</title>
        <authorList>
            <person name="Xie L."/>
            <person name="Yoshida N."/>
            <person name="Meng L."/>
        </authorList>
    </citation>
    <scope>NUCLEOTIDE SEQUENCE [LARGE SCALE GENOMIC DNA]</scope>
    <source>
        <strain evidence="6 7">NIT-SL11</strain>
    </source>
</reference>
<dbReference type="GO" id="GO:0003677">
    <property type="term" value="F:DNA binding"/>
    <property type="evidence" value="ECO:0007669"/>
    <property type="project" value="UniProtKB-KW"/>
</dbReference>
<feature type="DNA-binding region" description="OmpR/PhoB-type" evidence="3">
    <location>
        <begin position="123"/>
        <end position="222"/>
    </location>
</feature>
<dbReference type="PROSITE" id="PS51755">
    <property type="entry name" value="OMPR_PHOB"/>
    <property type="match status" value="1"/>
</dbReference>
<evidence type="ECO:0000259" key="5">
    <source>
        <dbReference type="PROSITE" id="PS51755"/>
    </source>
</evidence>
<evidence type="ECO:0000313" key="7">
    <source>
        <dbReference type="Proteomes" id="UP001317705"/>
    </source>
</evidence>
<dbReference type="Pfam" id="PF00072">
    <property type="entry name" value="Response_reg"/>
    <property type="match status" value="1"/>
</dbReference>
<dbReference type="InterPro" id="IPR016032">
    <property type="entry name" value="Sig_transdc_resp-reg_C-effctor"/>
</dbReference>
<dbReference type="Gene3D" id="6.10.250.690">
    <property type="match status" value="1"/>
</dbReference>
<dbReference type="PROSITE" id="PS50110">
    <property type="entry name" value="RESPONSE_REGULATORY"/>
    <property type="match status" value="1"/>
</dbReference>
<dbReference type="PANTHER" id="PTHR48111">
    <property type="entry name" value="REGULATOR OF RPOS"/>
    <property type="match status" value="1"/>
</dbReference>
<dbReference type="Proteomes" id="UP001317705">
    <property type="component" value="Chromosome"/>
</dbReference>
<feature type="domain" description="Response regulatory" evidence="4">
    <location>
        <begin position="4"/>
        <end position="117"/>
    </location>
</feature>
<evidence type="ECO:0000259" key="4">
    <source>
        <dbReference type="PROSITE" id="PS50110"/>
    </source>
</evidence>
<dbReference type="SUPFAM" id="SSF52172">
    <property type="entry name" value="CheY-like"/>
    <property type="match status" value="1"/>
</dbReference>
<keyword evidence="7" id="KW-1185">Reference proteome</keyword>